<evidence type="ECO:0000313" key="7">
    <source>
        <dbReference type="Proteomes" id="UP000235145"/>
    </source>
</evidence>
<evidence type="ECO:0000256" key="4">
    <source>
        <dbReference type="PROSITE-ProRule" id="PRU00325"/>
    </source>
</evidence>
<keyword evidence="7" id="KW-1185">Reference proteome</keyword>
<keyword evidence="3" id="KW-0862">Zinc</keyword>
<proteinExistence type="predicted"/>
<gene>
    <name evidence="6" type="ORF">LSAT_V11C800413630</name>
</gene>
<dbReference type="Pfam" id="PF04434">
    <property type="entry name" value="SWIM"/>
    <property type="match status" value="1"/>
</dbReference>
<keyword evidence="2 4" id="KW-0863">Zinc-finger</keyword>
<dbReference type="SMART" id="SM00575">
    <property type="entry name" value="ZnF_PMZ"/>
    <property type="match status" value="1"/>
</dbReference>
<comment type="caution">
    <text evidence="6">The sequence shown here is derived from an EMBL/GenBank/DDBJ whole genome shotgun (WGS) entry which is preliminary data.</text>
</comment>
<dbReference type="PROSITE" id="PS50966">
    <property type="entry name" value="ZF_SWIM"/>
    <property type="match status" value="1"/>
</dbReference>
<protein>
    <recommendedName>
        <fullName evidence="5">SWIM-type domain-containing protein</fullName>
    </recommendedName>
</protein>
<keyword evidence="1" id="KW-0479">Metal-binding</keyword>
<name>A0A9R1WWT8_LACSA</name>
<dbReference type="InterPro" id="IPR006564">
    <property type="entry name" value="Znf_PMZ"/>
</dbReference>
<reference evidence="6 7" key="1">
    <citation type="journal article" date="2017" name="Nat. Commun.">
        <title>Genome assembly with in vitro proximity ligation data and whole-genome triplication in lettuce.</title>
        <authorList>
            <person name="Reyes-Chin-Wo S."/>
            <person name="Wang Z."/>
            <person name="Yang X."/>
            <person name="Kozik A."/>
            <person name="Arikit S."/>
            <person name="Song C."/>
            <person name="Xia L."/>
            <person name="Froenicke L."/>
            <person name="Lavelle D.O."/>
            <person name="Truco M.J."/>
            <person name="Xia R."/>
            <person name="Zhu S."/>
            <person name="Xu C."/>
            <person name="Xu H."/>
            <person name="Xu X."/>
            <person name="Cox K."/>
            <person name="Korf I."/>
            <person name="Meyers B.C."/>
            <person name="Michelmore R.W."/>
        </authorList>
    </citation>
    <scope>NUCLEOTIDE SEQUENCE [LARGE SCALE GENOMIC DNA]</scope>
    <source>
        <strain evidence="7">cv. Salinas</strain>
        <tissue evidence="6">Seedlings</tissue>
    </source>
</reference>
<sequence>MARRLTNVLTPYADMIPSLLPSDICRIFGFKKTCVVDMNCHTCSCGKWSNLGISCDHAIAAPYYLLDTNHAPSSLSIRMGNTRPFDVCFVANCVMENIIIGLIFVTY</sequence>
<dbReference type="InterPro" id="IPR007527">
    <property type="entry name" value="Znf_SWIM"/>
</dbReference>
<feature type="domain" description="SWIM-type" evidence="5">
    <location>
        <begin position="32"/>
        <end position="66"/>
    </location>
</feature>
<dbReference type="GO" id="GO:0008270">
    <property type="term" value="F:zinc ion binding"/>
    <property type="evidence" value="ECO:0007669"/>
    <property type="project" value="UniProtKB-KW"/>
</dbReference>
<organism evidence="6 7">
    <name type="scientific">Lactuca sativa</name>
    <name type="common">Garden lettuce</name>
    <dbReference type="NCBI Taxonomy" id="4236"/>
    <lineage>
        <taxon>Eukaryota</taxon>
        <taxon>Viridiplantae</taxon>
        <taxon>Streptophyta</taxon>
        <taxon>Embryophyta</taxon>
        <taxon>Tracheophyta</taxon>
        <taxon>Spermatophyta</taxon>
        <taxon>Magnoliopsida</taxon>
        <taxon>eudicotyledons</taxon>
        <taxon>Gunneridae</taxon>
        <taxon>Pentapetalae</taxon>
        <taxon>asterids</taxon>
        <taxon>campanulids</taxon>
        <taxon>Asterales</taxon>
        <taxon>Asteraceae</taxon>
        <taxon>Cichorioideae</taxon>
        <taxon>Cichorieae</taxon>
        <taxon>Lactucinae</taxon>
        <taxon>Lactuca</taxon>
    </lineage>
</organism>
<accession>A0A9R1WWT8</accession>
<evidence type="ECO:0000313" key="6">
    <source>
        <dbReference type="EMBL" id="KAJ0191950.1"/>
    </source>
</evidence>
<dbReference type="EMBL" id="NBSK02000008">
    <property type="protein sequence ID" value="KAJ0191950.1"/>
    <property type="molecule type" value="Genomic_DNA"/>
</dbReference>
<evidence type="ECO:0000256" key="2">
    <source>
        <dbReference type="ARBA" id="ARBA00022771"/>
    </source>
</evidence>
<dbReference type="AlphaFoldDB" id="A0A9R1WWT8"/>
<evidence type="ECO:0000256" key="3">
    <source>
        <dbReference type="ARBA" id="ARBA00022833"/>
    </source>
</evidence>
<evidence type="ECO:0000256" key="1">
    <source>
        <dbReference type="ARBA" id="ARBA00022723"/>
    </source>
</evidence>
<dbReference type="Proteomes" id="UP000235145">
    <property type="component" value="Unassembled WGS sequence"/>
</dbReference>
<evidence type="ECO:0000259" key="5">
    <source>
        <dbReference type="PROSITE" id="PS50966"/>
    </source>
</evidence>